<protein>
    <submittedName>
        <fullName evidence="2">Uncharacterized protein</fullName>
    </submittedName>
</protein>
<dbReference type="AlphaFoldDB" id="A0A8R7K063"/>
<evidence type="ECO:0000313" key="3">
    <source>
        <dbReference type="Proteomes" id="UP000015106"/>
    </source>
</evidence>
<name>A0A8R7K063_TRIUA</name>
<feature type="region of interest" description="Disordered" evidence="1">
    <location>
        <begin position="77"/>
        <end position="143"/>
    </location>
</feature>
<reference evidence="2" key="2">
    <citation type="submission" date="2018-03" db="EMBL/GenBank/DDBJ databases">
        <title>The Triticum urartu genome reveals the dynamic nature of wheat genome evolution.</title>
        <authorList>
            <person name="Ling H."/>
            <person name="Ma B."/>
            <person name="Shi X."/>
            <person name="Liu H."/>
            <person name="Dong L."/>
            <person name="Sun H."/>
            <person name="Cao Y."/>
            <person name="Gao Q."/>
            <person name="Zheng S."/>
            <person name="Li Y."/>
            <person name="Yu Y."/>
            <person name="Du H."/>
            <person name="Qi M."/>
            <person name="Li Y."/>
            <person name="Yu H."/>
            <person name="Cui Y."/>
            <person name="Wang N."/>
            <person name="Chen C."/>
            <person name="Wu H."/>
            <person name="Zhao Y."/>
            <person name="Zhang J."/>
            <person name="Li Y."/>
            <person name="Zhou W."/>
            <person name="Zhang B."/>
            <person name="Hu W."/>
            <person name="Eijk M."/>
            <person name="Tang J."/>
            <person name="Witsenboer H."/>
            <person name="Zhao S."/>
            <person name="Li Z."/>
            <person name="Zhang A."/>
            <person name="Wang D."/>
            <person name="Liang C."/>
        </authorList>
    </citation>
    <scope>NUCLEOTIDE SEQUENCE [LARGE SCALE GENOMIC DNA]</scope>
    <source>
        <strain evidence="2">cv. G1812</strain>
    </source>
</reference>
<accession>A0A8R7K063</accession>
<reference evidence="3" key="1">
    <citation type="journal article" date="2013" name="Nature">
        <title>Draft genome of the wheat A-genome progenitor Triticum urartu.</title>
        <authorList>
            <person name="Ling H.Q."/>
            <person name="Zhao S."/>
            <person name="Liu D."/>
            <person name="Wang J."/>
            <person name="Sun H."/>
            <person name="Zhang C."/>
            <person name="Fan H."/>
            <person name="Li D."/>
            <person name="Dong L."/>
            <person name="Tao Y."/>
            <person name="Gao C."/>
            <person name="Wu H."/>
            <person name="Li Y."/>
            <person name="Cui Y."/>
            <person name="Guo X."/>
            <person name="Zheng S."/>
            <person name="Wang B."/>
            <person name="Yu K."/>
            <person name="Liang Q."/>
            <person name="Yang W."/>
            <person name="Lou X."/>
            <person name="Chen J."/>
            <person name="Feng M."/>
            <person name="Jian J."/>
            <person name="Zhang X."/>
            <person name="Luo G."/>
            <person name="Jiang Y."/>
            <person name="Liu J."/>
            <person name="Wang Z."/>
            <person name="Sha Y."/>
            <person name="Zhang B."/>
            <person name="Wu H."/>
            <person name="Tang D."/>
            <person name="Shen Q."/>
            <person name="Xue P."/>
            <person name="Zou S."/>
            <person name="Wang X."/>
            <person name="Liu X."/>
            <person name="Wang F."/>
            <person name="Yang Y."/>
            <person name="An X."/>
            <person name="Dong Z."/>
            <person name="Zhang K."/>
            <person name="Zhang X."/>
            <person name="Luo M.C."/>
            <person name="Dvorak J."/>
            <person name="Tong Y."/>
            <person name="Wang J."/>
            <person name="Yang H."/>
            <person name="Li Z."/>
            <person name="Wang D."/>
            <person name="Zhang A."/>
            <person name="Wang J."/>
        </authorList>
    </citation>
    <scope>NUCLEOTIDE SEQUENCE</scope>
    <source>
        <strain evidence="3">cv. G1812</strain>
    </source>
</reference>
<proteinExistence type="predicted"/>
<keyword evidence="3" id="KW-1185">Reference proteome</keyword>
<organism evidence="2 3">
    <name type="scientific">Triticum urartu</name>
    <name type="common">Red wild einkorn</name>
    <name type="synonym">Crithodium urartu</name>
    <dbReference type="NCBI Taxonomy" id="4572"/>
    <lineage>
        <taxon>Eukaryota</taxon>
        <taxon>Viridiplantae</taxon>
        <taxon>Streptophyta</taxon>
        <taxon>Embryophyta</taxon>
        <taxon>Tracheophyta</taxon>
        <taxon>Spermatophyta</taxon>
        <taxon>Magnoliopsida</taxon>
        <taxon>Liliopsida</taxon>
        <taxon>Poales</taxon>
        <taxon>Poaceae</taxon>
        <taxon>BOP clade</taxon>
        <taxon>Pooideae</taxon>
        <taxon>Triticodae</taxon>
        <taxon>Triticeae</taxon>
        <taxon>Triticinae</taxon>
        <taxon>Triticum</taxon>
    </lineage>
</organism>
<dbReference type="Gramene" id="TuG1812G0100002346.01.T06">
    <property type="protein sequence ID" value="TuG1812G0100002346.01.T06"/>
    <property type="gene ID" value="TuG1812G0100002346.01"/>
</dbReference>
<dbReference type="EnsemblPlants" id="TuG1812G0100002346.01.T06">
    <property type="protein sequence ID" value="TuG1812G0100002346.01.T06"/>
    <property type="gene ID" value="TuG1812G0100002346.01"/>
</dbReference>
<evidence type="ECO:0000313" key="2">
    <source>
        <dbReference type="EnsemblPlants" id="TuG1812G0100002346.01.T06"/>
    </source>
</evidence>
<feature type="compositionally biased region" description="Polar residues" evidence="1">
    <location>
        <begin position="130"/>
        <end position="143"/>
    </location>
</feature>
<sequence>KKGAVSCPSNPIHPAARRPPPAAASRVRCFVDLRPCPCGEPHAAASSPLPSPSWLLPLLICRLASLADLQSGILRRSASAKGTKGYQARVSRRQQATQRRSRCSRCRQSASAVTASSPHSAGSIRKTNSRHSASILASNSTTW</sequence>
<evidence type="ECO:0000256" key="1">
    <source>
        <dbReference type="SAM" id="MobiDB-lite"/>
    </source>
</evidence>
<gene>
    <name evidence="2" type="primary">LOC125511520</name>
</gene>
<reference evidence="2" key="3">
    <citation type="submission" date="2022-06" db="UniProtKB">
        <authorList>
            <consortium name="EnsemblPlants"/>
        </authorList>
    </citation>
    <scope>IDENTIFICATION</scope>
</reference>
<feature type="compositionally biased region" description="Low complexity" evidence="1">
    <location>
        <begin position="87"/>
        <end position="98"/>
    </location>
</feature>
<feature type="region of interest" description="Disordered" evidence="1">
    <location>
        <begin position="1"/>
        <end position="21"/>
    </location>
</feature>
<dbReference type="Proteomes" id="UP000015106">
    <property type="component" value="Chromosome 1"/>
</dbReference>